<dbReference type="PANTHER" id="PTHR10587">
    <property type="entry name" value="GLYCOSYL TRANSFERASE-RELATED"/>
    <property type="match status" value="1"/>
</dbReference>
<evidence type="ECO:0000256" key="3">
    <source>
        <dbReference type="ARBA" id="ARBA00022475"/>
    </source>
</evidence>
<evidence type="ECO:0000256" key="1">
    <source>
        <dbReference type="ARBA" id="ARBA00001941"/>
    </source>
</evidence>
<protein>
    <recommendedName>
        <fullName evidence="14">chitin deacetylase</fullName>
        <ecNumber evidence="14">3.5.1.41</ecNumber>
    </recommendedName>
</protein>
<dbReference type="EC" id="3.5.1.41" evidence="14"/>
<feature type="compositionally biased region" description="Polar residues" evidence="16">
    <location>
        <begin position="440"/>
        <end position="455"/>
    </location>
</feature>
<feature type="region of interest" description="Disordered" evidence="16">
    <location>
        <begin position="432"/>
        <end position="455"/>
    </location>
</feature>
<evidence type="ECO:0000256" key="11">
    <source>
        <dbReference type="ARBA" id="ARBA00023288"/>
    </source>
</evidence>
<keyword evidence="6" id="KW-0378">Hydrolase</keyword>
<evidence type="ECO:0000256" key="10">
    <source>
        <dbReference type="ARBA" id="ARBA00023285"/>
    </source>
</evidence>
<evidence type="ECO:0000256" key="15">
    <source>
        <dbReference type="ARBA" id="ARBA00048494"/>
    </source>
</evidence>
<evidence type="ECO:0000256" key="13">
    <source>
        <dbReference type="ARBA" id="ARBA00023326"/>
    </source>
</evidence>
<sequence>MKLEALAALFSLLAAANAHEGVFGRHAAIAQKRQDTTSSVSSASSSVSSSLASSQTSQASTTSSQGATSAVSSASATSAPVAPSAPAGPPATGANGVPPLSQITSGMPAGTTYAASETFPAGSTPSFSGAPPLPTPFVFSPGNWPAQDKIPPTDSPEVQEWIKELDGVNIPDFAPTVDGSCGGDPAAAAQAEQRGWWTCGGWTGPEDITMCPEKLTWGISFDDGPGPYTQKLLDYLDTKNQQATFFVVGSRCIERPQLLIEEHMAGHEISVHTWSHHALTTMTNEEIVAELGWTRKIIKEVLGVTPTTMRAPFGDIDNRVRAISLAMGLRPIQWTRFNGFAYDTNDWKVAAGTVSPTDQMATFNSILGNATLMDNGFIVLEHDLYEQTVDLAVGYTLDAARTHNPPFKLQRIGECMNIPLTDMYLETTTNTTFPAHRDTNTSGDPNGAANQSSGARSLTSPAVSVIIAAGMAVVGGSLLL</sequence>
<evidence type="ECO:0000259" key="18">
    <source>
        <dbReference type="PROSITE" id="PS51677"/>
    </source>
</evidence>
<reference evidence="20" key="1">
    <citation type="submission" date="2024-04" db="EMBL/GenBank/DDBJ databases">
        <authorList>
            <person name="Shaw F."/>
            <person name="Minotto A."/>
        </authorList>
    </citation>
    <scope>NUCLEOTIDE SEQUENCE [LARGE SCALE GENOMIC DNA]</scope>
</reference>
<evidence type="ECO:0000256" key="6">
    <source>
        <dbReference type="ARBA" id="ARBA00022801"/>
    </source>
</evidence>
<proteinExistence type="predicted"/>
<keyword evidence="7" id="KW-0146">Chitin degradation</keyword>
<evidence type="ECO:0000256" key="8">
    <source>
        <dbReference type="ARBA" id="ARBA00023136"/>
    </source>
</evidence>
<comment type="subcellular location">
    <subcellularLocation>
        <location evidence="2">Cell membrane</location>
        <topology evidence="2">Lipid-anchor</topology>
        <topology evidence="2">GPI-anchor</topology>
    </subcellularLocation>
</comment>
<keyword evidence="11" id="KW-0449">Lipoprotein</keyword>
<feature type="region of interest" description="Disordered" evidence="16">
    <location>
        <begin position="78"/>
        <end position="145"/>
    </location>
</feature>
<keyword evidence="8" id="KW-0472">Membrane</keyword>
<dbReference type="Gene3D" id="3.20.20.370">
    <property type="entry name" value="Glycoside hydrolase/deacetylase"/>
    <property type="match status" value="1"/>
</dbReference>
<evidence type="ECO:0000313" key="20">
    <source>
        <dbReference type="Proteomes" id="UP001497453"/>
    </source>
</evidence>
<feature type="compositionally biased region" description="Low complexity" evidence="16">
    <location>
        <begin position="78"/>
        <end position="94"/>
    </location>
</feature>
<gene>
    <name evidence="19" type="ORF">GFSPODELE1_LOCUS9635</name>
</gene>
<dbReference type="InterPro" id="IPR002509">
    <property type="entry name" value="NODB_dom"/>
</dbReference>
<feature type="chain" id="PRO_5045514120" description="chitin deacetylase" evidence="17">
    <location>
        <begin position="19"/>
        <end position="480"/>
    </location>
</feature>
<keyword evidence="20" id="KW-1185">Reference proteome</keyword>
<comment type="cofactor">
    <cofactor evidence="1">
        <name>Co(2+)</name>
        <dbReference type="ChEBI" id="CHEBI:48828"/>
    </cofactor>
</comment>
<accession>A0ABP1E2I6</accession>
<keyword evidence="10" id="KW-0170">Cobalt</keyword>
<dbReference type="PANTHER" id="PTHR10587:SF133">
    <property type="entry name" value="CHITIN DEACETYLASE 1-RELATED"/>
    <property type="match status" value="1"/>
</dbReference>
<keyword evidence="4" id="KW-0325">Glycoprotein</keyword>
<keyword evidence="12" id="KW-0961">Cell wall biogenesis/degradation</keyword>
<evidence type="ECO:0000256" key="5">
    <source>
        <dbReference type="ARBA" id="ARBA00022723"/>
    </source>
</evidence>
<dbReference type="Pfam" id="PF01522">
    <property type="entry name" value="Polysacc_deac_1"/>
    <property type="match status" value="1"/>
</dbReference>
<dbReference type="InterPro" id="IPR050248">
    <property type="entry name" value="Polysacc_deacetylase_ArnD"/>
</dbReference>
<feature type="domain" description="NodB homology" evidence="18">
    <location>
        <begin position="215"/>
        <end position="408"/>
    </location>
</feature>
<evidence type="ECO:0000256" key="17">
    <source>
        <dbReference type="SAM" id="SignalP"/>
    </source>
</evidence>
<evidence type="ECO:0000256" key="9">
    <source>
        <dbReference type="ARBA" id="ARBA00023277"/>
    </source>
</evidence>
<evidence type="ECO:0000313" key="19">
    <source>
        <dbReference type="EMBL" id="CAL1714150.1"/>
    </source>
</evidence>
<keyword evidence="17" id="KW-0732">Signal</keyword>
<evidence type="ECO:0000256" key="2">
    <source>
        <dbReference type="ARBA" id="ARBA00004609"/>
    </source>
</evidence>
<keyword evidence="4" id="KW-0336">GPI-anchor</keyword>
<evidence type="ECO:0000256" key="4">
    <source>
        <dbReference type="ARBA" id="ARBA00022622"/>
    </source>
</evidence>
<organism evidence="19 20">
    <name type="scientific">Somion occarium</name>
    <dbReference type="NCBI Taxonomy" id="3059160"/>
    <lineage>
        <taxon>Eukaryota</taxon>
        <taxon>Fungi</taxon>
        <taxon>Dikarya</taxon>
        <taxon>Basidiomycota</taxon>
        <taxon>Agaricomycotina</taxon>
        <taxon>Agaricomycetes</taxon>
        <taxon>Polyporales</taxon>
        <taxon>Cerrenaceae</taxon>
        <taxon>Somion</taxon>
    </lineage>
</organism>
<dbReference type="Proteomes" id="UP001497453">
    <property type="component" value="Chromosome 8"/>
</dbReference>
<keyword evidence="5" id="KW-0479">Metal-binding</keyword>
<comment type="catalytic activity">
    <reaction evidence="15">
        <text>[(1-&gt;4)-N-acetyl-beta-D-glucosaminyl](n) + n H2O = chitosan + n acetate</text>
        <dbReference type="Rhea" id="RHEA:10464"/>
        <dbReference type="Rhea" id="RHEA-COMP:9593"/>
        <dbReference type="Rhea" id="RHEA-COMP:9597"/>
        <dbReference type="ChEBI" id="CHEBI:15377"/>
        <dbReference type="ChEBI" id="CHEBI:17029"/>
        <dbReference type="ChEBI" id="CHEBI:30089"/>
        <dbReference type="ChEBI" id="CHEBI:57704"/>
        <dbReference type="EC" id="3.5.1.41"/>
    </reaction>
    <physiologicalReaction direction="left-to-right" evidence="15">
        <dbReference type="Rhea" id="RHEA:10465"/>
    </physiologicalReaction>
</comment>
<dbReference type="SUPFAM" id="SSF88713">
    <property type="entry name" value="Glycoside hydrolase/deacetylase"/>
    <property type="match status" value="1"/>
</dbReference>
<keyword evidence="9" id="KW-0119">Carbohydrate metabolism</keyword>
<evidence type="ECO:0000256" key="12">
    <source>
        <dbReference type="ARBA" id="ARBA00023316"/>
    </source>
</evidence>
<dbReference type="PROSITE" id="PS51677">
    <property type="entry name" value="NODB"/>
    <property type="match status" value="1"/>
</dbReference>
<name>A0ABP1E2I6_9APHY</name>
<feature type="signal peptide" evidence="17">
    <location>
        <begin position="1"/>
        <end position="18"/>
    </location>
</feature>
<dbReference type="InterPro" id="IPR011330">
    <property type="entry name" value="Glyco_hydro/deAcase_b/a-brl"/>
</dbReference>
<keyword evidence="3" id="KW-1003">Cell membrane</keyword>
<evidence type="ECO:0000256" key="7">
    <source>
        <dbReference type="ARBA" id="ARBA00023024"/>
    </source>
</evidence>
<keyword evidence="13" id="KW-0624">Polysaccharide degradation</keyword>
<evidence type="ECO:0000256" key="14">
    <source>
        <dbReference type="ARBA" id="ARBA00024056"/>
    </source>
</evidence>
<dbReference type="EMBL" id="OZ037951">
    <property type="protein sequence ID" value="CAL1714150.1"/>
    <property type="molecule type" value="Genomic_DNA"/>
</dbReference>
<evidence type="ECO:0000256" key="16">
    <source>
        <dbReference type="SAM" id="MobiDB-lite"/>
    </source>
</evidence>